<gene>
    <name evidence="1" type="ORF">CcaverHIS019_0606560</name>
</gene>
<proteinExistence type="predicted"/>
<dbReference type="AlphaFoldDB" id="A0AA48L906"/>
<dbReference type="Gene3D" id="3.40.390.10">
    <property type="entry name" value="Collagenase (Catalytic Domain)"/>
    <property type="match status" value="1"/>
</dbReference>
<evidence type="ECO:0000313" key="2">
    <source>
        <dbReference type="Proteomes" id="UP001233271"/>
    </source>
</evidence>
<dbReference type="EMBL" id="AP028217">
    <property type="protein sequence ID" value="BEI94197.1"/>
    <property type="molecule type" value="Genomic_DNA"/>
</dbReference>
<accession>A0AA48L906</accession>
<dbReference type="InterPro" id="IPR024079">
    <property type="entry name" value="MetalloPept_cat_dom_sf"/>
</dbReference>
<reference evidence="1" key="1">
    <citation type="journal article" date="2023" name="BMC Genomics">
        <title>Chromosome-level genome assemblies of Cutaneotrichosporon spp. (Trichosporonales, Basidiomycota) reveal imbalanced evolution between nucleotide sequences and chromosome synteny.</title>
        <authorList>
            <person name="Kobayashi Y."/>
            <person name="Kayamori A."/>
            <person name="Aoki K."/>
            <person name="Shiwa Y."/>
            <person name="Matsutani M."/>
            <person name="Fujita N."/>
            <person name="Sugita T."/>
            <person name="Iwasaki W."/>
            <person name="Tanaka N."/>
            <person name="Takashima M."/>
        </authorList>
    </citation>
    <scope>NUCLEOTIDE SEQUENCE</scope>
    <source>
        <strain evidence="1">HIS019</strain>
    </source>
</reference>
<organism evidence="1 2">
    <name type="scientific">Cutaneotrichosporon cavernicola</name>
    <dbReference type="NCBI Taxonomy" id="279322"/>
    <lineage>
        <taxon>Eukaryota</taxon>
        <taxon>Fungi</taxon>
        <taxon>Dikarya</taxon>
        <taxon>Basidiomycota</taxon>
        <taxon>Agaricomycotina</taxon>
        <taxon>Tremellomycetes</taxon>
        <taxon>Trichosporonales</taxon>
        <taxon>Trichosporonaceae</taxon>
        <taxon>Cutaneotrichosporon</taxon>
    </lineage>
</organism>
<dbReference type="GO" id="GO:0008237">
    <property type="term" value="F:metallopeptidase activity"/>
    <property type="evidence" value="ECO:0007669"/>
    <property type="project" value="InterPro"/>
</dbReference>
<sequence length="452" mass="48866">MLAVLILAAVALALPSQHPLSPPPSSPYHPPSYPAFNITLDAPAGPVPRVYFSHGSHKQHDPPEGMEVYPLAVSGEAGERVNLAIFADGYTLSNRTAFLADARALAEEIVSGNSAMSHVADLINVWGVFVPSTHKGIGIDAPLSGAPFGLYRAGRELRAVYVAHSGRAHAACATLVECDQPILLGNDGLYGGLGGTFTIITASRRNGPLVLRHELGHSLIPVGEEYEGGFVYSGVNADAVENVHRLKWRQFLSDPDNVRIEDAKVPLQAYPWHDLDESKYVVQFEGSNNADRKYTTASLRLSLSSIPYASHIRLTLNRDEVDLSPQFAEDWDGVLDRRWVHLPLPLGIPGGKVRIEVSLTPKGQKAEAGQGGKMLSSIEIAEYGDDFQASEGFVGAFPTYDDSGGVTLRPTNEDCLMRNVNQPHFCVVCAHGLRASLEKKIAKKRGIWGIGQ</sequence>
<dbReference type="KEGG" id="ccac:CcaHIS019_0606560"/>
<dbReference type="Pfam" id="PF09471">
    <property type="entry name" value="Peptidase_M64"/>
    <property type="match status" value="1"/>
</dbReference>
<dbReference type="InterPro" id="IPR019026">
    <property type="entry name" value="Peptidase_M64_IgA"/>
</dbReference>
<dbReference type="RefSeq" id="XP_060459462.1">
    <property type="nucleotide sequence ID" value="XM_060603138.1"/>
</dbReference>
<keyword evidence="2" id="KW-1185">Reference proteome</keyword>
<evidence type="ECO:0000313" key="1">
    <source>
        <dbReference type="EMBL" id="BEI94197.1"/>
    </source>
</evidence>
<dbReference type="GeneID" id="85498067"/>
<dbReference type="Proteomes" id="UP001233271">
    <property type="component" value="Chromosome 6"/>
</dbReference>
<protein>
    <submittedName>
        <fullName evidence="1">Uncharacterized protein</fullName>
    </submittedName>
</protein>
<name>A0AA48L906_9TREE</name>